<sequence>MAKFGEKQLVKTPTKKIRLATKKSFLAENRSLK</sequence>
<accession>A0A0B8QT63</accession>
<gene>
    <name evidence="1" type="ORF">JCM5805K_1273</name>
</gene>
<proteinExistence type="predicted"/>
<name>A0A0B8QT63_LACLL</name>
<comment type="caution">
    <text evidence="1">The sequence shown here is derived from an EMBL/GenBank/DDBJ whole genome shotgun (WGS) entry which is preliminary data.</text>
</comment>
<evidence type="ECO:0000313" key="1">
    <source>
        <dbReference type="EMBL" id="GAM80162.1"/>
    </source>
</evidence>
<dbReference type="AlphaFoldDB" id="A0A0B8QT63"/>
<evidence type="ECO:0000313" key="2">
    <source>
        <dbReference type="Proteomes" id="UP000031847"/>
    </source>
</evidence>
<protein>
    <submittedName>
        <fullName evidence="1">Uncharacterized protein</fullName>
    </submittedName>
</protein>
<reference evidence="1 2" key="1">
    <citation type="submission" date="2015-01" db="EMBL/GenBank/DDBJ databases">
        <title>Lactococcus lactis subsp.lactis JCM 5805 whole genome shotgun sequence.</title>
        <authorList>
            <person name="Fujii T."/>
            <person name="Tomita Y."/>
            <person name="Ikushima S."/>
            <person name="Fujiwara D."/>
        </authorList>
    </citation>
    <scope>NUCLEOTIDE SEQUENCE [LARGE SCALE GENOMIC DNA]</scope>
    <source>
        <strain evidence="1 2">JCM 5805</strain>
    </source>
</reference>
<organism evidence="1 2">
    <name type="scientific">Lactococcus lactis subsp. lactis</name>
    <name type="common">Streptococcus lactis</name>
    <dbReference type="NCBI Taxonomy" id="1360"/>
    <lineage>
        <taxon>Bacteria</taxon>
        <taxon>Bacillati</taxon>
        <taxon>Bacillota</taxon>
        <taxon>Bacilli</taxon>
        <taxon>Lactobacillales</taxon>
        <taxon>Streptococcaceae</taxon>
        <taxon>Lactococcus</taxon>
    </lineage>
</organism>
<dbReference type="EMBL" id="BBSI01000022">
    <property type="protein sequence ID" value="GAM80162.1"/>
    <property type="molecule type" value="Genomic_DNA"/>
</dbReference>
<dbReference type="Proteomes" id="UP000031847">
    <property type="component" value="Unassembled WGS sequence"/>
</dbReference>